<organism evidence="4 5">
    <name type="scientific">Aphis glycines</name>
    <name type="common">Soybean aphid</name>
    <dbReference type="NCBI Taxonomy" id="307491"/>
    <lineage>
        <taxon>Eukaryota</taxon>
        <taxon>Metazoa</taxon>
        <taxon>Ecdysozoa</taxon>
        <taxon>Arthropoda</taxon>
        <taxon>Hexapoda</taxon>
        <taxon>Insecta</taxon>
        <taxon>Pterygota</taxon>
        <taxon>Neoptera</taxon>
        <taxon>Paraneoptera</taxon>
        <taxon>Hemiptera</taxon>
        <taxon>Sternorrhyncha</taxon>
        <taxon>Aphidomorpha</taxon>
        <taxon>Aphidoidea</taxon>
        <taxon>Aphididae</taxon>
        <taxon>Aphidini</taxon>
        <taxon>Aphis</taxon>
        <taxon>Aphis</taxon>
    </lineage>
</organism>
<evidence type="ECO:0000256" key="1">
    <source>
        <dbReference type="SAM" id="Coils"/>
    </source>
</evidence>
<dbReference type="InterPro" id="IPR001849">
    <property type="entry name" value="PH_domain"/>
</dbReference>
<dbReference type="PANTHER" id="PTHR12752">
    <property type="entry name" value="PHOSPHOINOSITOL 3-PHOSPHATE-BINDING PROTEIN"/>
    <property type="match status" value="1"/>
</dbReference>
<dbReference type="EMBL" id="VYZN01000001">
    <property type="protein sequence ID" value="KAE9544468.1"/>
    <property type="molecule type" value="Genomic_DNA"/>
</dbReference>
<dbReference type="InterPro" id="IPR040392">
    <property type="entry name" value="PKHA4-7_PH"/>
</dbReference>
<comment type="caution">
    <text evidence="4">The sequence shown here is derived from an EMBL/GenBank/DDBJ whole genome shotgun (WGS) entry which is preliminary data.</text>
</comment>
<dbReference type="Pfam" id="PF00169">
    <property type="entry name" value="PH"/>
    <property type="match status" value="1"/>
</dbReference>
<feature type="region of interest" description="Disordered" evidence="2">
    <location>
        <begin position="225"/>
        <end position="247"/>
    </location>
</feature>
<feature type="domain" description="PH" evidence="3">
    <location>
        <begin position="64"/>
        <end position="164"/>
    </location>
</feature>
<dbReference type="SUPFAM" id="SSF50729">
    <property type="entry name" value="PH domain-like"/>
    <property type="match status" value="1"/>
</dbReference>
<feature type="region of interest" description="Disordered" evidence="2">
    <location>
        <begin position="964"/>
        <end position="987"/>
    </location>
</feature>
<accession>A0A6G0U5S6</accession>
<evidence type="ECO:0000259" key="3">
    <source>
        <dbReference type="PROSITE" id="PS50003"/>
    </source>
</evidence>
<evidence type="ECO:0000313" key="5">
    <source>
        <dbReference type="Proteomes" id="UP000475862"/>
    </source>
</evidence>
<feature type="compositionally biased region" description="Basic and acidic residues" evidence="2">
    <location>
        <begin position="470"/>
        <end position="487"/>
    </location>
</feature>
<dbReference type="Proteomes" id="UP000475862">
    <property type="component" value="Unassembled WGS sequence"/>
</dbReference>
<feature type="compositionally biased region" description="Basic and acidic residues" evidence="2">
    <location>
        <begin position="234"/>
        <end position="243"/>
    </location>
</feature>
<feature type="region of interest" description="Disordered" evidence="2">
    <location>
        <begin position="1998"/>
        <end position="2020"/>
    </location>
</feature>
<sequence length="2020" mass="232357">MLNKLNLTFKNFRVEPATTSANSTVVTMATLKKNSVVVTQPMRRAMIGSSPLKSPLIKRPPSASVTLQGWLYKQGSEGLMLWKKRWFVLSEYCLFYYKNEEEEKLLGSILLPSYKISPCCPSEDKVYRKFSFKAEHDNMRTYYFAADTRELMVQWMNALSLASILQQNNGRYNERNNTKRSHYINQLDAMDSGFLSSSFYSTPRSYYNNDISYKAQNNQIAQPLYANAPPKPRRVTEPHEDHPQIAQPQYKPLSLVQNLNRSQLNNSERRTPDTYGRHDVKYSNHSEYEEVIDEYVPSPVKYREKKYSYRPHSADFLEYDVRRAYQTPTPSTNSSYKSPEYYNTVKHVKRPKSSLDFVDNSDSYWSENAYAEKMRQASQSLSKETNLNRTTALSLRQLGIYLNDIKAEPVDGSSAQMKSHRNYIKEQEKRWSEYVNSFNRSASARVARNADKRNYEQNEHKRSTSLQRRNSIDSRDKERKSQQREESMKRLLDWKQRMLQSTLTRKSSGSSNRGSAQNELSKYYKKITDSRLKNEEKTIVNCTNNFYNSKYNNDSFSYSKNDLTIENDFNYSDDEECLYLWICPKLALTACARIFYNGLFNNFGKLFILEVKERESQVDTPVSAIKNVHEITPDSKYTNTINFYTKPVIKQNLSDETASSTNSYFKDDTLLVDSRHSDSGYDTLQMGSVLSSKDPDIDRLLKFDFGKKTNGIQNLIKNFEFNDMKEPLQSSSYSSNEAQISSLKKEDIRYSTAQNPQSVRDLLANFEKKNERCVFSDTETLLYETSSDTEPIEPIIPNSKRTEALSTDEDDPEVVDVLRQKADPNDEQYYLPMTPSKKSALEEDISKSKLVIVDTEDQENYVEMTQNSKPILAPSPKLDKKSHYEYIAYKNNSNYEPVYTEVKNKILPDILKSSTNVNNSIKSDSSDADDEASKDLDSLDTPCHPRFSLSDTFRPASYYLGAATNEDTHDSSDSDLVSPPPMNFDKDNELKSIRKKMESLIQSASESDSDSGKKEKQTAFSGDLDSIGSRNGMYEIDINLDDYLDKQNIEECDRFYENYCKSLESRRLENSEPLPGAPYYYSDISNGNLRSLTPEPQGAEGFTMRRRSRSLEGVIDDSVYCNLEPRKCTSPKEAISRLLRTAEMKSPRATELAIVNLPLRSRSLDNLDAEPEKKTGRQSADILNSKRNEAMYVNEAVFDRHKEYKDDYRSVKKGRCKSGSQSFLEEGLYPMTRPPSMEQLDREKLRQWDLMSTVPAVMLGATRVYSRTSERQVILTPAESNTRPPSLSRRSDETPTSSPVSGCGSAIGQGPVHREYQEINKMINETMGSKNIYSSNRNIRNSQWNLTVSAGELLGQTHEELVLLLIQLRRQRVSICKAMEMCHNDIETQTRLTELDTPTKIENLQRLDELKKHLLELEKQYEKGKPLVNLVDNMVKLGSLYQAGSALENPDGLSTPTILKERLEFNDKVQEKRLLAEENKEWQRIKPNVNDLQEKVDRLYDLDQLMLEESGNLLHLRQDKELLEKALGGLRHKMQGVHSPAEEERYRRQQHVLERELSSVRSVLANNSKKLEETVASNARLESELVVLRQKLQSSRRVPDTGAGGPTVAALEAELRRVQLLVGDLQRQREDLSVQVRQLTEKSNTLSMQMNSDENEIRGKKRPANDSWIETDLDDSIQEDKKFNTPREKPQEIKTVRIVKRESERRQRDRDKCGGNIGLPLTSVSVKCVPVIEEPDYRIEDNYVKKLSAQEQLFGTTNPENISYDMYPNYSVEDRSMLPKDDAPLSPVYQSEAARQIVQELSKKDQNYNIEQNESLTKRLVPREKRRHHTVTSVRPFSITEPYNRDGGWRARDDVDMERALRPGAPDVVRSTMNKTDPAKFSAETIDSILGTPGKICIPERYIPESAPVSPDERKKRMHKAEAIRKMLSESTPILTTEGENDEYTTVGRKKMIEEKKQRDHLLQLNQILAQQVMEKSKSVALNAMAQVGKIKRYSLDDDERELSPEEPLPLYQQRENFYS</sequence>
<feature type="coiled-coil region" evidence="1">
    <location>
        <begin position="1564"/>
        <end position="1656"/>
    </location>
</feature>
<dbReference type="InterPro" id="IPR057971">
    <property type="entry name" value="PKHA4-7_TBCA"/>
</dbReference>
<reference evidence="4 5" key="1">
    <citation type="submission" date="2019-08" db="EMBL/GenBank/DDBJ databases">
        <title>The genome of the soybean aphid Biotype 1, its phylome, world population structure and adaptation to the North American continent.</title>
        <authorList>
            <person name="Giordano R."/>
            <person name="Donthu R.K."/>
            <person name="Hernandez A.G."/>
            <person name="Wright C.L."/>
            <person name="Zimin A.V."/>
        </authorList>
    </citation>
    <scope>NUCLEOTIDE SEQUENCE [LARGE SCALE GENOMIC DNA]</scope>
    <source>
        <tissue evidence="4">Whole aphids</tissue>
    </source>
</reference>
<evidence type="ECO:0000313" key="4">
    <source>
        <dbReference type="EMBL" id="KAE9544468.1"/>
    </source>
</evidence>
<feature type="compositionally biased region" description="Basic and acidic residues" evidence="2">
    <location>
        <begin position="448"/>
        <end position="462"/>
    </location>
</feature>
<dbReference type="PROSITE" id="PS50003">
    <property type="entry name" value="PH_DOMAIN"/>
    <property type="match status" value="1"/>
</dbReference>
<keyword evidence="5" id="KW-1185">Reference proteome</keyword>
<protein>
    <recommendedName>
        <fullName evidence="3">PH domain-containing protein</fullName>
    </recommendedName>
</protein>
<name>A0A6G0U5S6_APHGL</name>
<feature type="region of interest" description="Disordered" evidence="2">
    <location>
        <begin position="915"/>
        <end position="941"/>
    </location>
</feature>
<dbReference type="PANTHER" id="PTHR12752:SF9">
    <property type="entry name" value="KRAMER, ISOFORM I"/>
    <property type="match status" value="1"/>
</dbReference>
<gene>
    <name evidence="4" type="ORF">AGLY_000009</name>
</gene>
<feature type="region of interest" description="Disordered" evidence="2">
    <location>
        <begin position="1270"/>
        <end position="1309"/>
    </location>
</feature>
<feature type="region of interest" description="Disordered" evidence="2">
    <location>
        <begin position="443"/>
        <end position="487"/>
    </location>
</feature>
<dbReference type="SMART" id="SM00233">
    <property type="entry name" value="PH"/>
    <property type="match status" value="1"/>
</dbReference>
<dbReference type="OrthoDB" id="43122at2759"/>
<dbReference type="InterPro" id="IPR011993">
    <property type="entry name" value="PH-like_dom_sf"/>
</dbReference>
<dbReference type="Pfam" id="PF25541">
    <property type="entry name" value="TBCA_PH"/>
    <property type="match status" value="1"/>
</dbReference>
<proteinExistence type="predicted"/>
<feature type="region of interest" description="Disordered" evidence="2">
    <location>
        <begin position="1000"/>
        <end position="1025"/>
    </location>
</feature>
<dbReference type="CDD" id="cd13248">
    <property type="entry name" value="PH_PEPP1_2_3"/>
    <property type="match status" value="1"/>
</dbReference>
<evidence type="ECO:0000256" key="2">
    <source>
        <dbReference type="SAM" id="MobiDB-lite"/>
    </source>
</evidence>
<dbReference type="Gene3D" id="2.30.29.30">
    <property type="entry name" value="Pleckstrin-homology domain (PH domain)/Phosphotyrosine-binding domain (PTB)"/>
    <property type="match status" value="1"/>
</dbReference>
<keyword evidence="1" id="KW-0175">Coiled coil</keyword>